<evidence type="ECO:0000313" key="2">
    <source>
        <dbReference type="EMBL" id="EER37579.1"/>
    </source>
</evidence>
<feature type="region of interest" description="Disordered" evidence="1">
    <location>
        <begin position="1"/>
        <end position="29"/>
    </location>
</feature>
<organism evidence="2 3">
    <name type="scientific">Ajellomyces capsulatus (strain H143)</name>
    <name type="common">Darling's disease fungus</name>
    <name type="synonym">Histoplasma capsulatum</name>
    <dbReference type="NCBI Taxonomy" id="544712"/>
    <lineage>
        <taxon>Eukaryota</taxon>
        <taxon>Fungi</taxon>
        <taxon>Dikarya</taxon>
        <taxon>Ascomycota</taxon>
        <taxon>Pezizomycotina</taxon>
        <taxon>Eurotiomycetes</taxon>
        <taxon>Eurotiomycetidae</taxon>
        <taxon>Onygenales</taxon>
        <taxon>Ajellomycetaceae</taxon>
        <taxon>Histoplasma</taxon>
    </lineage>
</organism>
<dbReference type="EMBL" id="GG692434">
    <property type="protein sequence ID" value="EER37579.1"/>
    <property type="molecule type" value="Genomic_DNA"/>
</dbReference>
<sequence length="102" mass="11744">MVTATDPEIGMLVAEKERKRPRKSQTQNNIKKIGMMEMSRPCRRAKQKRKIGLRTRKEATITNNNPQRYRDSNAYGAWRWCEGPPKGTTTTAQGVKHAQFPK</sequence>
<reference evidence="3" key="1">
    <citation type="submission" date="2009-05" db="EMBL/GenBank/DDBJ databases">
        <title>The genome sequence of Ajellomyces capsulatus strain H143.</title>
        <authorList>
            <person name="Champion M."/>
            <person name="Cuomo C.A."/>
            <person name="Ma L.-J."/>
            <person name="Henn M.R."/>
            <person name="Sil A."/>
            <person name="Goldman B."/>
            <person name="Young S.K."/>
            <person name="Kodira C.D."/>
            <person name="Zeng Q."/>
            <person name="Koehrsen M."/>
            <person name="Alvarado L."/>
            <person name="Berlin A.M."/>
            <person name="Borenstein D."/>
            <person name="Chen Z."/>
            <person name="Engels R."/>
            <person name="Freedman E."/>
            <person name="Gellesch M."/>
            <person name="Goldberg J."/>
            <person name="Griggs A."/>
            <person name="Gujja S."/>
            <person name="Heiman D.I."/>
            <person name="Hepburn T.A."/>
            <person name="Howarth C."/>
            <person name="Jen D."/>
            <person name="Larson L."/>
            <person name="Lewis B."/>
            <person name="Mehta T."/>
            <person name="Park D."/>
            <person name="Pearson M."/>
            <person name="Roberts A."/>
            <person name="Saif S."/>
            <person name="Shea T.D."/>
            <person name="Shenoy N."/>
            <person name="Sisk P."/>
            <person name="Stolte C."/>
            <person name="Sykes S."/>
            <person name="Walk T."/>
            <person name="White J."/>
            <person name="Yandava C."/>
            <person name="Klein B."/>
            <person name="McEwen J.G."/>
            <person name="Puccia R."/>
            <person name="Goldman G.H."/>
            <person name="Felipe M.S."/>
            <person name="Nino-Vega G."/>
            <person name="San-Blas G."/>
            <person name="Taylor J.W."/>
            <person name="Mendoza L."/>
            <person name="Galagan J.E."/>
            <person name="Nusbaum C."/>
            <person name="Birren B.W."/>
        </authorList>
    </citation>
    <scope>NUCLEOTIDE SEQUENCE [LARGE SCALE GENOMIC DNA]</scope>
    <source>
        <strain evidence="3">H143</strain>
    </source>
</reference>
<proteinExistence type="predicted"/>
<accession>C6HPW8</accession>
<name>C6HPW8_AJECH</name>
<dbReference type="VEuPathDB" id="FungiDB:HCDG_08249"/>
<dbReference type="HOGENOM" id="CLU_2276686_0_0_1"/>
<dbReference type="AlphaFoldDB" id="C6HPW8"/>
<dbReference type="Proteomes" id="UP000002624">
    <property type="component" value="Unassembled WGS sequence"/>
</dbReference>
<evidence type="ECO:0000256" key="1">
    <source>
        <dbReference type="SAM" id="MobiDB-lite"/>
    </source>
</evidence>
<gene>
    <name evidence="2" type="ORF">HCDG_08249</name>
</gene>
<protein>
    <submittedName>
        <fullName evidence="2">Uncharacterized protein</fullName>
    </submittedName>
</protein>
<evidence type="ECO:0000313" key="3">
    <source>
        <dbReference type="Proteomes" id="UP000002624"/>
    </source>
</evidence>